<accession>A0A550C8V7</accession>
<dbReference type="EMBL" id="VDMD01000017">
    <property type="protein sequence ID" value="TRM61237.1"/>
    <property type="molecule type" value="Genomic_DNA"/>
</dbReference>
<proteinExistence type="predicted"/>
<keyword evidence="2" id="KW-1185">Reference proteome</keyword>
<sequence>MSPNADKFKDAMQTALRSVFALPRNRPVSDVGTCIMVPLGIVHLVGLALLRWQLKKETRLLDELDVLLTAHIDMLSPEALAKLQQELLDMETQRNQLTKDAKSFLGASLWSAFHAHKVTKLCKGLLNEGRAAVNEATGDAIANFLVLELAPRGSRTDAESIGTDGLSTHNKVQHRDLIFFGGNDASRSALLKAVRDASLSVALENAVAPGVLRSVRDNEVIDMIYKVVPSETQADSSNDSEAPALLIYLPSYRSTLHSGGGVASSSASLGNSAVDSPIFFIFLNPEEAPVFRVHFVNDIDLQAGVAGDLSFITDMTKATVASFKVKDGVIVEFIGDAAFTAQQVSEMINSVSLEQVDEGGVDEISRFLQGMMADEAAGSDKDRVATGDHVQA</sequence>
<organism evidence="1 2">
    <name type="scientific">Schizophyllum amplum</name>
    <dbReference type="NCBI Taxonomy" id="97359"/>
    <lineage>
        <taxon>Eukaryota</taxon>
        <taxon>Fungi</taxon>
        <taxon>Dikarya</taxon>
        <taxon>Basidiomycota</taxon>
        <taxon>Agaricomycotina</taxon>
        <taxon>Agaricomycetes</taxon>
        <taxon>Agaricomycetidae</taxon>
        <taxon>Agaricales</taxon>
        <taxon>Schizophyllaceae</taxon>
        <taxon>Schizophyllum</taxon>
    </lineage>
</organism>
<gene>
    <name evidence="1" type="ORF">BD626DRAFT_631781</name>
</gene>
<evidence type="ECO:0000313" key="2">
    <source>
        <dbReference type="Proteomes" id="UP000320762"/>
    </source>
</evidence>
<dbReference type="Proteomes" id="UP000320762">
    <property type="component" value="Unassembled WGS sequence"/>
</dbReference>
<comment type="caution">
    <text evidence="1">The sequence shown here is derived from an EMBL/GenBank/DDBJ whole genome shotgun (WGS) entry which is preliminary data.</text>
</comment>
<protein>
    <submittedName>
        <fullName evidence="1">Uncharacterized protein</fullName>
    </submittedName>
</protein>
<evidence type="ECO:0000313" key="1">
    <source>
        <dbReference type="EMBL" id="TRM61237.1"/>
    </source>
</evidence>
<reference evidence="1 2" key="1">
    <citation type="journal article" date="2019" name="New Phytol.">
        <title>Comparative genomics reveals unique wood-decay strategies and fruiting body development in the Schizophyllaceae.</title>
        <authorList>
            <person name="Almasi E."/>
            <person name="Sahu N."/>
            <person name="Krizsan K."/>
            <person name="Balint B."/>
            <person name="Kovacs G.M."/>
            <person name="Kiss B."/>
            <person name="Cseklye J."/>
            <person name="Drula E."/>
            <person name="Henrissat B."/>
            <person name="Nagy I."/>
            <person name="Chovatia M."/>
            <person name="Adam C."/>
            <person name="LaButti K."/>
            <person name="Lipzen A."/>
            <person name="Riley R."/>
            <person name="Grigoriev I.V."/>
            <person name="Nagy L.G."/>
        </authorList>
    </citation>
    <scope>NUCLEOTIDE SEQUENCE [LARGE SCALE GENOMIC DNA]</scope>
    <source>
        <strain evidence="1 2">NL-1724</strain>
    </source>
</reference>
<name>A0A550C8V7_9AGAR</name>
<dbReference type="AlphaFoldDB" id="A0A550C8V7"/>